<feature type="compositionally biased region" description="Acidic residues" evidence="1">
    <location>
        <begin position="519"/>
        <end position="536"/>
    </location>
</feature>
<feature type="region of interest" description="Disordered" evidence="1">
    <location>
        <begin position="507"/>
        <end position="536"/>
    </location>
</feature>
<accession>A0A6N1AK61</accession>
<keyword evidence="4" id="KW-1185">Reference proteome</keyword>
<dbReference type="RefSeq" id="WP_174757248.1">
    <property type="nucleotide sequence ID" value="NZ_BSOV01000017.1"/>
</dbReference>
<dbReference type="Gene3D" id="3.40.50.300">
    <property type="entry name" value="P-loop containing nucleotide triphosphate hydrolases"/>
    <property type="match status" value="1"/>
</dbReference>
<dbReference type="AlphaFoldDB" id="A0A6N1AK61"/>
<dbReference type="Proteomes" id="UP000509702">
    <property type="component" value="Chromosome"/>
</dbReference>
<keyword evidence="3" id="KW-0067">ATP-binding</keyword>
<dbReference type="SMART" id="SM00382">
    <property type="entry name" value="AAA"/>
    <property type="match status" value="1"/>
</dbReference>
<dbReference type="GO" id="GO:0016887">
    <property type="term" value="F:ATP hydrolysis activity"/>
    <property type="evidence" value="ECO:0007669"/>
    <property type="project" value="InterPro"/>
</dbReference>
<evidence type="ECO:0000259" key="2">
    <source>
        <dbReference type="SMART" id="SM00382"/>
    </source>
</evidence>
<reference evidence="3 4" key="1">
    <citation type="submission" date="2020-06" db="EMBL/GenBank/DDBJ databases">
        <title>Complete genome of Azosprillum oryzae KACC14407.</title>
        <authorList>
            <person name="Kim M."/>
            <person name="Park Y.-J."/>
            <person name="Shin J.-H."/>
        </authorList>
    </citation>
    <scope>NUCLEOTIDE SEQUENCE [LARGE SCALE GENOMIC DNA]</scope>
    <source>
        <strain evidence="3 4">KACC 14407</strain>
    </source>
</reference>
<dbReference type="Pfam" id="PF13304">
    <property type="entry name" value="AAA_21"/>
    <property type="match status" value="1"/>
</dbReference>
<dbReference type="KEGG" id="aoz:HUE56_14830"/>
<feature type="domain" description="AAA+ ATPase" evidence="2">
    <location>
        <begin position="106"/>
        <end position="508"/>
    </location>
</feature>
<evidence type="ECO:0000313" key="4">
    <source>
        <dbReference type="Proteomes" id="UP000509702"/>
    </source>
</evidence>
<gene>
    <name evidence="3" type="ORF">HUE56_14830</name>
</gene>
<dbReference type="InterPro" id="IPR051396">
    <property type="entry name" value="Bact_Antivir_Def_Nuclease"/>
</dbReference>
<protein>
    <submittedName>
        <fullName evidence="3">ATP-binding protein</fullName>
    </submittedName>
</protein>
<organism evidence="3 4">
    <name type="scientific">Azospirillum oryzae</name>
    <dbReference type="NCBI Taxonomy" id="286727"/>
    <lineage>
        <taxon>Bacteria</taxon>
        <taxon>Pseudomonadati</taxon>
        <taxon>Pseudomonadota</taxon>
        <taxon>Alphaproteobacteria</taxon>
        <taxon>Rhodospirillales</taxon>
        <taxon>Azospirillaceae</taxon>
        <taxon>Azospirillum</taxon>
    </lineage>
</organism>
<dbReference type="SUPFAM" id="SSF52540">
    <property type="entry name" value="P-loop containing nucleoside triphosphate hydrolases"/>
    <property type="match status" value="1"/>
</dbReference>
<evidence type="ECO:0000256" key="1">
    <source>
        <dbReference type="SAM" id="MobiDB-lite"/>
    </source>
</evidence>
<dbReference type="GO" id="GO:0005524">
    <property type="term" value="F:ATP binding"/>
    <property type="evidence" value="ECO:0007669"/>
    <property type="project" value="UniProtKB-KW"/>
</dbReference>
<sequence length="536" mass="60178">MFDRLALIRSYTGKPQGCISRYTAPLQDRLFVALILYNGKLQNIIPSSAYRRDGCERHQVCLFQNFELLGVQMSVMAPIGIRSIEANKLFGYYTYQLPGEDEDKDLSNFFILYGDNGSGKTTILRLVHNLLVPESMPGARSYIGRTAFQSICVKLSDGSKVSAIRAEGNITGNYDIVIERPESDSRVFPMVLDPNTQTVTVGVEPVIEALKEFNVYMYFLSDDRRTVDPYIKKGADANYIWIRDEHGKIVDRVPRPNGESSHHLDIEPMLARVSSTARRNALKGSNRGEEDAATIYKQVVARISTPETYTDGEKTETSQKLIERIKEIGNITQKFAEYGLTSSFPADDFLEMINSAKVNDRNLIGRILQPYVEGVEARVRALQLVYDMMNRFVSNANFLLHPKKATFTLADGIRILDVRGKPIKSNNLSSGEKQLLLVFCHSVLVRKAGSIFIIDEPELSLNIKWQRELLTRMSAVAGDAAVQFVLATHSLDVLALHRSSTVYLENLNNEQEDNGLRDEESEDDGGEDDEEPLQAS</sequence>
<keyword evidence="3" id="KW-0547">Nucleotide-binding</keyword>
<dbReference type="InterPro" id="IPR003593">
    <property type="entry name" value="AAA+_ATPase"/>
</dbReference>
<dbReference type="InterPro" id="IPR027417">
    <property type="entry name" value="P-loop_NTPase"/>
</dbReference>
<dbReference type="PANTHER" id="PTHR43581">
    <property type="entry name" value="ATP/GTP PHOSPHATASE"/>
    <property type="match status" value="1"/>
</dbReference>
<evidence type="ECO:0000313" key="3">
    <source>
        <dbReference type="EMBL" id="QKS51729.1"/>
    </source>
</evidence>
<name>A0A6N1AK61_9PROT</name>
<proteinExistence type="predicted"/>
<dbReference type="EMBL" id="CP054619">
    <property type="protein sequence ID" value="QKS51729.1"/>
    <property type="molecule type" value="Genomic_DNA"/>
</dbReference>
<dbReference type="PANTHER" id="PTHR43581:SF2">
    <property type="entry name" value="EXCINUCLEASE ATPASE SUBUNIT"/>
    <property type="match status" value="1"/>
</dbReference>
<dbReference type="InterPro" id="IPR003959">
    <property type="entry name" value="ATPase_AAA_core"/>
</dbReference>